<evidence type="ECO:0000313" key="2">
    <source>
        <dbReference type="EMBL" id="TDW99792.1"/>
    </source>
</evidence>
<evidence type="ECO:0008006" key="4">
    <source>
        <dbReference type="Google" id="ProtNLM"/>
    </source>
</evidence>
<dbReference type="Proteomes" id="UP000294498">
    <property type="component" value="Unassembled WGS sequence"/>
</dbReference>
<sequence length="146" mass="16362">MKRLILLAAITFTACHKHVALAPLSSTGQTVNDSSIYGEWTFSYRSIQGFWNFWTFEPAGSVVKLGLEPNGIYYTKLNGKIVDSSTYKVTTVTYPAVIDTDYQFNNEAQTGDFITTSGQLSFAGDTLYLRDAFISPEGETFFVFYR</sequence>
<keyword evidence="3" id="KW-1185">Reference proteome</keyword>
<proteinExistence type="predicted"/>
<keyword evidence="1" id="KW-0732">Signal</keyword>
<name>A0A4V3GLJ6_9BACT</name>
<gene>
    <name evidence="2" type="ORF">EDB95_0803</name>
</gene>
<evidence type="ECO:0000256" key="1">
    <source>
        <dbReference type="SAM" id="SignalP"/>
    </source>
</evidence>
<feature type="signal peptide" evidence="1">
    <location>
        <begin position="1"/>
        <end position="22"/>
    </location>
</feature>
<comment type="caution">
    <text evidence="2">The sequence shown here is derived from an EMBL/GenBank/DDBJ whole genome shotgun (WGS) entry which is preliminary data.</text>
</comment>
<feature type="chain" id="PRO_5020850343" description="Lipocalin-like protein" evidence="1">
    <location>
        <begin position="23"/>
        <end position="146"/>
    </location>
</feature>
<protein>
    <recommendedName>
        <fullName evidence="4">Lipocalin-like protein</fullName>
    </recommendedName>
</protein>
<accession>A0A4V3GLJ6</accession>
<dbReference type="PROSITE" id="PS51257">
    <property type="entry name" value="PROKAR_LIPOPROTEIN"/>
    <property type="match status" value="1"/>
</dbReference>
<evidence type="ECO:0000313" key="3">
    <source>
        <dbReference type="Proteomes" id="UP000294498"/>
    </source>
</evidence>
<organism evidence="2 3">
    <name type="scientific">Dinghuibacter silviterrae</name>
    <dbReference type="NCBI Taxonomy" id="1539049"/>
    <lineage>
        <taxon>Bacteria</taxon>
        <taxon>Pseudomonadati</taxon>
        <taxon>Bacteroidota</taxon>
        <taxon>Chitinophagia</taxon>
        <taxon>Chitinophagales</taxon>
        <taxon>Chitinophagaceae</taxon>
        <taxon>Dinghuibacter</taxon>
    </lineage>
</organism>
<dbReference type="AlphaFoldDB" id="A0A4V3GLJ6"/>
<reference evidence="2 3" key="1">
    <citation type="submission" date="2019-03" db="EMBL/GenBank/DDBJ databases">
        <title>Genomic Encyclopedia of Type Strains, Phase IV (KMG-IV): sequencing the most valuable type-strain genomes for metagenomic binning, comparative biology and taxonomic classification.</title>
        <authorList>
            <person name="Goeker M."/>
        </authorList>
    </citation>
    <scope>NUCLEOTIDE SEQUENCE [LARGE SCALE GENOMIC DNA]</scope>
    <source>
        <strain evidence="2 3">DSM 100059</strain>
    </source>
</reference>
<dbReference type="RefSeq" id="WP_133990793.1">
    <property type="nucleotide sequence ID" value="NZ_SODV01000001.1"/>
</dbReference>
<dbReference type="EMBL" id="SODV01000001">
    <property type="protein sequence ID" value="TDW99792.1"/>
    <property type="molecule type" value="Genomic_DNA"/>
</dbReference>